<evidence type="ECO:0000256" key="4">
    <source>
        <dbReference type="ARBA" id="ARBA00013208"/>
    </source>
</evidence>
<dbReference type="PROSITE" id="PS00761">
    <property type="entry name" value="SPASE_I_3"/>
    <property type="match status" value="1"/>
</dbReference>
<evidence type="ECO:0000256" key="1">
    <source>
        <dbReference type="ARBA" id="ARBA00000677"/>
    </source>
</evidence>
<dbReference type="PANTHER" id="PTHR43390">
    <property type="entry name" value="SIGNAL PEPTIDASE I"/>
    <property type="match status" value="1"/>
</dbReference>
<evidence type="ECO:0000256" key="2">
    <source>
        <dbReference type="ARBA" id="ARBA00004401"/>
    </source>
</evidence>
<comment type="subcellular location">
    <subcellularLocation>
        <location evidence="2">Cell membrane</location>
        <topology evidence="2">Single-pass type II membrane protein</topology>
    </subcellularLocation>
</comment>
<dbReference type="HOGENOM" id="CLU_028723_4_4_0"/>
<dbReference type="GO" id="GO:0005886">
    <property type="term" value="C:plasma membrane"/>
    <property type="evidence" value="ECO:0007669"/>
    <property type="project" value="UniProtKB-SubCell"/>
</dbReference>
<evidence type="ECO:0000256" key="3">
    <source>
        <dbReference type="ARBA" id="ARBA00009370"/>
    </source>
</evidence>
<dbReference type="GO" id="GO:0006465">
    <property type="term" value="P:signal peptide processing"/>
    <property type="evidence" value="ECO:0007669"/>
    <property type="project" value="InterPro"/>
</dbReference>
<dbReference type="KEGG" id="fgi:OP10G_2839"/>
<dbReference type="SUPFAM" id="SSF51306">
    <property type="entry name" value="LexA/Signal peptidase"/>
    <property type="match status" value="1"/>
</dbReference>
<dbReference type="EMBL" id="CP007139">
    <property type="protein sequence ID" value="AIE86207.1"/>
    <property type="molecule type" value="Genomic_DNA"/>
</dbReference>
<organism evidence="7 8">
    <name type="scientific">Fimbriimonas ginsengisoli Gsoil 348</name>
    <dbReference type="NCBI Taxonomy" id="661478"/>
    <lineage>
        <taxon>Bacteria</taxon>
        <taxon>Bacillati</taxon>
        <taxon>Armatimonadota</taxon>
        <taxon>Fimbriimonadia</taxon>
        <taxon>Fimbriimonadales</taxon>
        <taxon>Fimbriimonadaceae</taxon>
        <taxon>Fimbriimonas</taxon>
    </lineage>
</organism>
<dbReference type="Proteomes" id="UP000027982">
    <property type="component" value="Chromosome"/>
</dbReference>
<comment type="catalytic activity">
    <reaction evidence="1">
        <text>Cleavage of hydrophobic, N-terminal signal or leader sequences from secreted and periplasmic proteins.</text>
        <dbReference type="EC" id="3.4.21.89"/>
    </reaction>
</comment>
<keyword evidence="5" id="KW-0378">Hydrolase</keyword>
<reference evidence="7 8" key="1">
    <citation type="journal article" date="2014" name="PLoS ONE">
        <title>The first complete genome sequence of the class fimbriimonadia in the phylum armatimonadetes.</title>
        <authorList>
            <person name="Hu Z.Y."/>
            <person name="Wang Y.Z."/>
            <person name="Im W.T."/>
            <person name="Wang S.Y."/>
            <person name="Zhao G.P."/>
            <person name="Zheng H.J."/>
            <person name="Quan Z.X."/>
        </authorList>
    </citation>
    <scope>NUCLEOTIDE SEQUENCE [LARGE SCALE GENOMIC DNA]</scope>
    <source>
        <strain evidence="7">Gsoil 348</strain>
    </source>
</reference>
<feature type="domain" description="Peptidase S26" evidence="6">
    <location>
        <begin position="63"/>
        <end position="104"/>
    </location>
</feature>
<evidence type="ECO:0000256" key="5">
    <source>
        <dbReference type="ARBA" id="ARBA00022801"/>
    </source>
</evidence>
<dbReference type="InterPro" id="IPR036286">
    <property type="entry name" value="LexA/Signal_pep-like_sf"/>
</dbReference>
<protein>
    <recommendedName>
        <fullName evidence="4">signal peptidase I</fullName>
        <ecNumber evidence="4">3.4.21.89</ecNumber>
    </recommendedName>
</protein>
<keyword evidence="8" id="KW-1185">Reference proteome</keyword>
<sequence length="106" mass="12006">MFPTFKSGQHVLVSRAYWLVGPIKDNDVVVLTDTGPTGYIIKRVMWSAGETVNWKWAPENYDIRKGPFVVPPGCVYVLGDNRPESEDSRKFGPRKVEEILGKVLVR</sequence>
<comment type="similarity">
    <text evidence="3">Belongs to the peptidase S26 family.</text>
</comment>
<evidence type="ECO:0000313" key="8">
    <source>
        <dbReference type="Proteomes" id="UP000027982"/>
    </source>
</evidence>
<dbReference type="AlphaFoldDB" id="A0A068NS84"/>
<dbReference type="GO" id="GO:0004252">
    <property type="term" value="F:serine-type endopeptidase activity"/>
    <property type="evidence" value="ECO:0007669"/>
    <property type="project" value="InterPro"/>
</dbReference>
<dbReference type="InterPro" id="IPR019758">
    <property type="entry name" value="Pept_S26A_signal_pept_1_CS"/>
</dbReference>
<dbReference type="EC" id="3.4.21.89" evidence="4"/>
<name>A0A068NS84_FIMGI</name>
<dbReference type="eggNOG" id="COG0681">
    <property type="taxonomic scope" value="Bacteria"/>
</dbReference>
<gene>
    <name evidence="7" type="ORF">OP10G_2839</name>
</gene>
<dbReference type="PRINTS" id="PR00727">
    <property type="entry name" value="LEADERPTASE"/>
</dbReference>
<accession>A0A068NS84</accession>
<dbReference type="PANTHER" id="PTHR43390:SF1">
    <property type="entry name" value="CHLOROPLAST PROCESSING PEPTIDASE"/>
    <property type="match status" value="1"/>
</dbReference>
<dbReference type="GO" id="GO:0009003">
    <property type="term" value="F:signal peptidase activity"/>
    <property type="evidence" value="ECO:0007669"/>
    <property type="project" value="UniProtKB-EC"/>
</dbReference>
<dbReference type="Gene3D" id="2.10.109.10">
    <property type="entry name" value="Umud Fragment, subunit A"/>
    <property type="match status" value="1"/>
</dbReference>
<dbReference type="STRING" id="661478.OP10G_2839"/>
<proteinExistence type="inferred from homology"/>
<evidence type="ECO:0000313" key="7">
    <source>
        <dbReference type="EMBL" id="AIE86207.1"/>
    </source>
</evidence>
<dbReference type="InterPro" id="IPR019533">
    <property type="entry name" value="Peptidase_S26"/>
</dbReference>
<dbReference type="InterPro" id="IPR000223">
    <property type="entry name" value="Pept_S26A_signal_pept_1"/>
</dbReference>
<dbReference type="CDD" id="cd06530">
    <property type="entry name" value="S26_SPase_I"/>
    <property type="match status" value="1"/>
</dbReference>
<dbReference type="Pfam" id="PF10502">
    <property type="entry name" value="Peptidase_S26"/>
    <property type="match status" value="1"/>
</dbReference>
<evidence type="ECO:0000259" key="6">
    <source>
        <dbReference type="Pfam" id="PF10502"/>
    </source>
</evidence>